<evidence type="ECO:0000313" key="1">
    <source>
        <dbReference type="EMBL" id="KAH7678923.1"/>
    </source>
</evidence>
<proteinExistence type="predicted"/>
<organism evidence="1 2">
    <name type="scientific">Dioscorea alata</name>
    <name type="common">Purple yam</name>
    <dbReference type="NCBI Taxonomy" id="55571"/>
    <lineage>
        <taxon>Eukaryota</taxon>
        <taxon>Viridiplantae</taxon>
        <taxon>Streptophyta</taxon>
        <taxon>Embryophyta</taxon>
        <taxon>Tracheophyta</taxon>
        <taxon>Spermatophyta</taxon>
        <taxon>Magnoliopsida</taxon>
        <taxon>Liliopsida</taxon>
        <taxon>Dioscoreales</taxon>
        <taxon>Dioscoreaceae</taxon>
        <taxon>Dioscorea</taxon>
    </lineage>
</organism>
<dbReference type="EMBL" id="CM037016">
    <property type="protein sequence ID" value="KAH7678923.1"/>
    <property type="molecule type" value="Genomic_DNA"/>
</dbReference>
<protein>
    <submittedName>
        <fullName evidence="1">Zinc finger protein 830</fullName>
    </submittedName>
</protein>
<gene>
    <name evidence="1" type="ORF">IHE45_06G025800</name>
</gene>
<keyword evidence="2" id="KW-1185">Reference proteome</keyword>
<reference evidence="2" key="1">
    <citation type="journal article" date="2022" name="Nat. Commun.">
        <title>Chromosome evolution and the genetic basis of agronomically important traits in greater yam.</title>
        <authorList>
            <person name="Bredeson J.V."/>
            <person name="Lyons J.B."/>
            <person name="Oniyinde I.O."/>
            <person name="Okereke N.R."/>
            <person name="Kolade O."/>
            <person name="Nnabue I."/>
            <person name="Nwadili C.O."/>
            <person name="Hribova E."/>
            <person name="Parker M."/>
            <person name="Nwogha J."/>
            <person name="Shu S."/>
            <person name="Carlson J."/>
            <person name="Kariba R."/>
            <person name="Muthemba S."/>
            <person name="Knop K."/>
            <person name="Barton G.J."/>
            <person name="Sherwood A.V."/>
            <person name="Lopez-Montes A."/>
            <person name="Asiedu R."/>
            <person name="Jamnadass R."/>
            <person name="Muchugi A."/>
            <person name="Goodstein D."/>
            <person name="Egesi C.N."/>
            <person name="Featherston J."/>
            <person name="Asfaw A."/>
            <person name="Simpson G.G."/>
            <person name="Dolezel J."/>
            <person name="Hendre P.S."/>
            <person name="Van Deynze A."/>
            <person name="Kumar P.L."/>
            <person name="Obidiegwu J.E."/>
            <person name="Bhattacharjee R."/>
            <person name="Rokhsar D.S."/>
        </authorList>
    </citation>
    <scope>NUCLEOTIDE SEQUENCE [LARGE SCALE GENOMIC DNA]</scope>
    <source>
        <strain evidence="2">cv. TDa95/00328</strain>
    </source>
</reference>
<dbReference type="Proteomes" id="UP000827976">
    <property type="component" value="Chromosome 6"/>
</dbReference>
<comment type="caution">
    <text evidence="1">The sequence shown here is derived from an EMBL/GenBank/DDBJ whole genome shotgun (WGS) entry which is preliminary data.</text>
</comment>
<name>A0ACB7VWC6_DIOAL</name>
<evidence type="ECO:0000313" key="2">
    <source>
        <dbReference type="Proteomes" id="UP000827976"/>
    </source>
</evidence>
<accession>A0ACB7VWC6</accession>
<sequence>MDAKAQKKALYRAKLKESSQKREKRIDSPLVRYNENDQAVCRVCNVIVKSELFWPAHEASRKHHEAIDIFKATAAGVNRAKSTNIEPPVEKHNARASSTLPADFFDNQQTKKQKKDEGKPVDDGSKEGLPAVHVAQVPESGKNSSKVSNHLTGTNKQGGLPENFFDSKGGSYDLVSDNVVHTQIKQAKKSLPVDFFESTGRSDADHSNQLIESSKSVGSGAESKQVIGVLPEGFFDNKDADLRARGIEPVKVDIDDAYKEFEKEIQDNLQEVDDRLEEEEIDAADVREEIESLEQQAYREQIEKVKIQVLRAKAAHSAREQERPALAMDQKDSSDDSSSEGDDDVDDEDDGNFSVDWRAQHLQPVGPAR</sequence>